<keyword evidence="1" id="KW-1133">Transmembrane helix</keyword>
<evidence type="ECO:0000313" key="2">
    <source>
        <dbReference type="EMBL" id="AOZ05341.1"/>
    </source>
</evidence>
<organism evidence="2 3">
    <name type="scientific">Cupriavidus malaysiensis</name>
    <dbReference type="NCBI Taxonomy" id="367825"/>
    <lineage>
        <taxon>Bacteria</taxon>
        <taxon>Pseudomonadati</taxon>
        <taxon>Pseudomonadota</taxon>
        <taxon>Betaproteobacteria</taxon>
        <taxon>Burkholderiales</taxon>
        <taxon>Burkholderiaceae</taxon>
        <taxon>Cupriavidus</taxon>
    </lineage>
</organism>
<sequence length="67" mass="7743">MSIAFLLAFVVFELAWFLPFRSVFKQAHFQPGYALISLVPVFGPLICIWILASKRWPLKNKLVKTYA</sequence>
<evidence type="ECO:0000313" key="3">
    <source>
        <dbReference type="Proteomes" id="UP000177515"/>
    </source>
</evidence>
<accession>A0ABN4TLC9</accession>
<name>A0ABN4TLC9_9BURK</name>
<dbReference type="EMBL" id="CP017754">
    <property type="protein sequence ID" value="AOZ05341.1"/>
    <property type="molecule type" value="Genomic_DNA"/>
</dbReference>
<keyword evidence="1" id="KW-0812">Transmembrane</keyword>
<keyword evidence="3" id="KW-1185">Reference proteome</keyword>
<protein>
    <submittedName>
        <fullName evidence="2">Uncharacterized protein</fullName>
    </submittedName>
</protein>
<dbReference type="Proteomes" id="UP000177515">
    <property type="component" value="Chromosome 1"/>
</dbReference>
<dbReference type="RefSeq" id="WP_071037399.1">
    <property type="nucleotide sequence ID" value="NZ_CP017754.1"/>
</dbReference>
<gene>
    <name evidence="2" type="ORF">BKK80_05600</name>
</gene>
<keyword evidence="1" id="KW-0472">Membrane</keyword>
<evidence type="ECO:0000256" key="1">
    <source>
        <dbReference type="SAM" id="Phobius"/>
    </source>
</evidence>
<proteinExistence type="predicted"/>
<feature type="transmembrane region" description="Helical" evidence="1">
    <location>
        <begin position="33"/>
        <end position="52"/>
    </location>
</feature>
<reference evidence="2 3" key="1">
    <citation type="submission" date="2016-10" db="EMBL/GenBank/DDBJ databases">
        <title>Complete genome sequences of three Cupriavidus strains isolated from various Malaysian environments.</title>
        <authorList>
            <person name="Abdullah A.A.-A."/>
            <person name="Shafie N.A.H."/>
            <person name="Lau N.S."/>
        </authorList>
    </citation>
    <scope>NUCLEOTIDE SEQUENCE [LARGE SCALE GENOMIC DNA]</scope>
    <source>
        <strain evidence="2 3">USMAA1020</strain>
    </source>
</reference>